<evidence type="ECO:0000313" key="5">
    <source>
        <dbReference type="Proteomes" id="UP001157125"/>
    </source>
</evidence>
<evidence type="ECO:0000313" key="4">
    <source>
        <dbReference type="EMBL" id="GMA37192.1"/>
    </source>
</evidence>
<evidence type="ECO:0000256" key="1">
    <source>
        <dbReference type="ARBA" id="ARBA00023125"/>
    </source>
</evidence>
<evidence type="ECO:0000256" key="2">
    <source>
        <dbReference type="PROSITE-ProRule" id="PRU00335"/>
    </source>
</evidence>
<proteinExistence type="predicted"/>
<dbReference type="PANTHER" id="PTHR30328:SF54">
    <property type="entry name" value="HTH-TYPE TRANSCRIPTIONAL REPRESSOR SCO4008"/>
    <property type="match status" value="1"/>
</dbReference>
<dbReference type="EMBL" id="BSUN01000001">
    <property type="protein sequence ID" value="GMA37192.1"/>
    <property type="molecule type" value="Genomic_DNA"/>
</dbReference>
<gene>
    <name evidence="4" type="ORF">GCM10025876_33960</name>
</gene>
<feature type="DNA-binding region" description="H-T-H motif" evidence="2">
    <location>
        <begin position="29"/>
        <end position="48"/>
    </location>
</feature>
<keyword evidence="1 2" id="KW-0238">DNA-binding</keyword>
<dbReference type="PANTHER" id="PTHR30328">
    <property type="entry name" value="TRANSCRIPTIONAL REPRESSOR"/>
    <property type="match status" value="1"/>
</dbReference>
<dbReference type="InterPro" id="IPR050109">
    <property type="entry name" value="HTH-type_TetR-like_transc_reg"/>
</dbReference>
<dbReference type="PROSITE" id="PS50977">
    <property type="entry name" value="HTH_TETR_2"/>
    <property type="match status" value="1"/>
</dbReference>
<accession>A0ABQ6IKF1</accession>
<dbReference type="PRINTS" id="PR00455">
    <property type="entry name" value="HTHTETR"/>
</dbReference>
<dbReference type="Proteomes" id="UP001157125">
    <property type="component" value="Unassembled WGS sequence"/>
</dbReference>
<dbReference type="InterPro" id="IPR001647">
    <property type="entry name" value="HTH_TetR"/>
</dbReference>
<dbReference type="Pfam" id="PF17926">
    <property type="entry name" value="TetR_C_21"/>
    <property type="match status" value="1"/>
</dbReference>
<protein>
    <recommendedName>
        <fullName evidence="3">HTH tetR-type domain-containing protein</fullName>
    </recommendedName>
</protein>
<name>A0ABQ6IKF1_9MICO</name>
<feature type="domain" description="HTH tetR-type" evidence="3">
    <location>
        <begin position="6"/>
        <end position="66"/>
    </location>
</feature>
<dbReference type="Gene3D" id="1.10.357.10">
    <property type="entry name" value="Tetracycline Repressor, domain 2"/>
    <property type="match status" value="1"/>
</dbReference>
<dbReference type="Pfam" id="PF00440">
    <property type="entry name" value="TetR_N"/>
    <property type="match status" value="1"/>
</dbReference>
<keyword evidence="5" id="KW-1185">Reference proteome</keyword>
<dbReference type="InterPro" id="IPR041467">
    <property type="entry name" value="Sco4008_C"/>
</dbReference>
<organism evidence="4 5">
    <name type="scientific">Demequina litorisediminis</name>
    <dbReference type="NCBI Taxonomy" id="1849022"/>
    <lineage>
        <taxon>Bacteria</taxon>
        <taxon>Bacillati</taxon>
        <taxon>Actinomycetota</taxon>
        <taxon>Actinomycetes</taxon>
        <taxon>Micrococcales</taxon>
        <taxon>Demequinaceae</taxon>
        <taxon>Demequina</taxon>
    </lineage>
</organism>
<comment type="caution">
    <text evidence="4">The sequence shown here is derived from an EMBL/GenBank/DDBJ whole genome shotgun (WGS) entry which is preliminary data.</text>
</comment>
<sequence>MAWDTDLTRERLLTAGVRQFAKHGFAGARIDAIGADAGVNKERVYRYFGNKEGLFQAVLASQLAGLLDGLAAHGSGPAAVGNLAGAMFDRCEAQPDLPRLLAWESLELDHAVGIDARRPVCAGVAASIGSATGSDHEAATQALLSIIVVVVSWTTLPRLTDAVAPGTSGAARRAAVVAHATAIGTSLTLDA</sequence>
<dbReference type="RefSeq" id="WP_284328992.1">
    <property type="nucleotide sequence ID" value="NZ_BSUN01000001.1"/>
</dbReference>
<reference evidence="5" key="1">
    <citation type="journal article" date="2019" name="Int. J. Syst. Evol. Microbiol.">
        <title>The Global Catalogue of Microorganisms (GCM) 10K type strain sequencing project: providing services to taxonomists for standard genome sequencing and annotation.</title>
        <authorList>
            <consortium name="The Broad Institute Genomics Platform"/>
            <consortium name="The Broad Institute Genome Sequencing Center for Infectious Disease"/>
            <person name="Wu L."/>
            <person name="Ma J."/>
        </authorList>
    </citation>
    <scope>NUCLEOTIDE SEQUENCE [LARGE SCALE GENOMIC DNA]</scope>
    <source>
        <strain evidence="5">NBRC 112299</strain>
    </source>
</reference>
<dbReference type="SUPFAM" id="SSF46689">
    <property type="entry name" value="Homeodomain-like"/>
    <property type="match status" value="1"/>
</dbReference>
<evidence type="ECO:0000259" key="3">
    <source>
        <dbReference type="PROSITE" id="PS50977"/>
    </source>
</evidence>
<dbReference type="InterPro" id="IPR009057">
    <property type="entry name" value="Homeodomain-like_sf"/>
</dbReference>